<protein>
    <submittedName>
        <fullName evidence="2">Uncharacterized protein</fullName>
    </submittedName>
</protein>
<feature type="region of interest" description="Disordered" evidence="1">
    <location>
        <begin position="1"/>
        <end position="30"/>
    </location>
</feature>
<name>A0A381YDG7_9ZZZZ</name>
<sequence length="30" mass="3300">MDRGDPSIFPGSTSEPQLTSNKHAKKIKDN</sequence>
<proteinExistence type="predicted"/>
<dbReference type="EMBL" id="UINC01017852">
    <property type="protein sequence ID" value="SVA74467.1"/>
    <property type="molecule type" value="Genomic_DNA"/>
</dbReference>
<evidence type="ECO:0000313" key="2">
    <source>
        <dbReference type="EMBL" id="SVA74467.1"/>
    </source>
</evidence>
<gene>
    <name evidence="2" type="ORF">METZ01_LOCUS127321</name>
</gene>
<feature type="compositionally biased region" description="Polar residues" evidence="1">
    <location>
        <begin position="10"/>
        <end position="21"/>
    </location>
</feature>
<accession>A0A381YDG7</accession>
<dbReference type="AlphaFoldDB" id="A0A381YDG7"/>
<reference evidence="2" key="1">
    <citation type="submission" date="2018-05" db="EMBL/GenBank/DDBJ databases">
        <authorList>
            <person name="Lanie J.A."/>
            <person name="Ng W.-L."/>
            <person name="Kazmierczak K.M."/>
            <person name="Andrzejewski T.M."/>
            <person name="Davidsen T.M."/>
            <person name="Wayne K.J."/>
            <person name="Tettelin H."/>
            <person name="Glass J.I."/>
            <person name="Rusch D."/>
            <person name="Podicherti R."/>
            <person name="Tsui H.-C.T."/>
            <person name="Winkler M.E."/>
        </authorList>
    </citation>
    <scope>NUCLEOTIDE SEQUENCE</scope>
</reference>
<evidence type="ECO:0000256" key="1">
    <source>
        <dbReference type="SAM" id="MobiDB-lite"/>
    </source>
</evidence>
<organism evidence="2">
    <name type="scientific">marine metagenome</name>
    <dbReference type="NCBI Taxonomy" id="408172"/>
    <lineage>
        <taxon>unclassified sequences</taxon>
        <taxon>metagenomes</taxon>
        <taxon>ecological metagenomes</taxon>
    </lineage>
</organism>